<reference evidence="1 2" key="1">
    <citation type="submission" date="2019-06" db="EMBL/GenBank/DDBJ databases">
        <title>WGS assembly of Gossypium darwinii.</title>
        <authorList>
            <person name="Chen Z.J."/>
            <person name="Sreedasyam A."/>
            <person name="Ando A."/>
            <person name="Song Q."/>
            <person name="De L."/>
            <person name="Hulse-Kemp A."/>
            <person name="Ding M."/>
            <person name="Ye W."/>
            <person name="Kirkbride R."/>
            <person name="Jenkins J."/>
            <person name="Plott C."/>
            <person name="Lovell J."/>
            <person name="Lin Y.-M."/>
            <person name="Vaughn R."/>
            <person name="Liu B."/>
            <person name="Li W."/>
            <person name="Simpson S."/>
            <person name="Scheffler B."/>
            <person name="Saski C."/>
            <person name="Grover C."/>
            <person name="Hu G."/>
            <person name="Conover J."/>
            <person name="Carlson J."/>
            <person name="Shu S."/>
            <person name="Boston L."/>
            <person name="Williams M."/>
            <person name="Peterson D."/>
            <person name="Mcgee K."/>
            <person name="Jones D."/>
            <person name="Wendel J."/>
            <person name="Stelly D."/>
            <person name="Grimwood J."/>
            <person name="Schmutz J."/>
        </authorList>
    </citation>
    <scope>NUCLEOTIDE SEQUENCE [LARGE SCALE GENOMIC DNA]</scope>
    <source>
        <strain evidence="1">1808015.09</strain>
    </source>
</reference>
<evidence type="ECO:0000313" key="2">
    <source>
        <dbReference type="Proteomes" id="UP000323506"/>
    </source>
</evidence>
<evidence type="ECO:0000313" key="1">
    <source>
        <dbReference type="EMBL" id="TYG78997.1"/>
    </source>
</evidence>
<organism evidence="1 2">
    <name type="scientific">Gossypium darwinii</name>
    <name type="common">Darwin's cotton</name>
    <name type="synonym">Gossypium barbadense var. darwinii</name>
    <dbReference type="NCBI Taxonomy" id="34276"/>
    <lineage>
        <taxon>Eukaryota</taxon>
        <taxon>Viridiplantae</taxon>
        <taxon>Streptophyta</taxon>
        <taxon>Embryophyta</taxon>
        <taxon>Tracheophyta</taxon>
        <taxon>Spermatophyta</taxon>
        <taxon>Magnoliopsida</taxon>
        <taxon>eudicotyledons</taxon>
        <taxon>Gunneridae</taxon>
        <taxon>Pentapetalae</taxon>
        <taxon>rosids</taxon>
        <taxon>malvids</taxon>
        <taxon>Malvales</taxon>
        <taxon>Malvaceae</taxon>
        <taxon>Malvoideae</taxon>
        <taxon>Gossypium</taxon>
    </lineage>
</organism>
<dbReference type="AlphaFoldDB" id="A0A5D2DBD2"/>
<keyword evidence="2" id="KW-1185">Reference proteome</keyword>
<proteinExistence type="predicted"/>
<dbReference type="EMBL" id="CM017702">
    <property type="protein sequence ID" value="TYG78997.1"/>
    <property type="molecule type" value="Genomic_DNA"/>
</dbReference>
<accession>A0A5D2DBD2</accession>
<name>A0A5D2DBD2_GOSDA</name>
<sequence>MHLCDGKLKENLMHYWTKVRRSPAGGTEMHTRAETRHAPGRVSCVWLAAAEAEGCRRLGFQSQLG</sequence>
<protein>
    <submittedName>
        <fullName evidence="1">Uncharacterized protein</fullName>
    </submittedName>
</protein>
<dbReference type="Proteomes" id="UP000323506">
    <property type="component" value="Chromosome D02"/>
</dbReference>
<gene>
    <name evidence="1" type="ORF">ES288_D02G106100v1</name>
</gene>